<name>A0A0C3MLX5_9AGAM</name>
<evidence type="ECO:0000256" key="3">
    <source>
        <dbReference type="PIRSR" id="PIRSR602124-2"/>
    </source>
</evidence>
<keyword evidence="1 3" id="KW-0479">Metal-binding</keyword>
<evidence type="ECO:0000313" key="4">
    <source>
        <dbReference type="EMBL" id="KIO34692.1"/>
    </source>
</evidence>
<feature type="binding site" evidence="3">
    <location>
        <position position="141"/>
    </location>
    <ligand>
        <name>Zn(2+)</name>
        <dbReference type="ChEBI" id="CHEBI:29105"/>
    </ligand>
</feature>
<reference evidence="5" key="2">
    <citation type="submission" date="2015-01" db="EMBL/GenBank/DDBJ databases">
        <title>Evolutionary Origins and Diversification of the Mycorrhizal Mutualists.</title>
        <authorList>
            <consortium name="DOE Joint Genome Institute"/>
            <consortium name="Mycorrhizal Genomics Consortium"/>
            <person name="Kohler A."/>
            <person name="Kuo A."/>
            <person name="Nagy L.G."/>
            <person name="Floudas D."/>
            <person name="Copeland A."/>
            <person name="Barry K.W."/>
            <person name="Cichocki N."/>
            <person name="Veneault-Fourrey C."/>
            <person name="LaButti K."/>
            <person name="Lindquist E.A."/>
            <person name="Lipzen A."/>
            <person name="Lundell T."/>
            <person name="Morin E."/>
            <person name="Murat C."/>
            <person name="Riley R."/>
            <person name="Ohm R."/>
            <person name="Sun H."/>
            <person name="Tunlid A."/>
            <person name="Henrissat B."/>
            <person name="Grigoriev I.V."/>
            <person name="Hibbett D.S."/>
            <person name="Martin F."/>
        </authorList>
    </citation>
    <scope>NUCLEOTIDE SEQUENCE [LARGE SCALE GENOMIC DNA]</scope>
    <source>
        <strain evidence="5">MUT 4182</strain>
    </source>
</reference>
<feature type="binding site" evidence="3">
    <location>
        <position position="138"/>
    </location>
    <ligand>
        <name>Zn(2+)</name>
        <dbReference type="ChEBI" id="CHEBI:29105"/>
    </ligand>
</feature>
<gene>
    <name evidence="4" type="ORF">M407DRAFT_240512</name>
</gene>
<proteinExistence type="predicted"/>
<dbReference type="InterPro" id="IPR002124">
    <property type="entry name" value="Cyt_c_oxidase_su5b"/>
</dbReference>
<dbReference type="GO" id="GO:0046872">
    <property type="term" value="F:metal ion binding"/>
    <property type="evidence" value="ECO:0007669"/>
    <property type="project" value="UniProtKB-KW"/>
</dbReference>
<keyword evidence="5" id="KW-1185">Reference proteome</keyword>
<dbReference type="PANTHER" id="PTHR10122">
    <property type="entry name" value="CYTOCHROME C OXIDASE SUBUNIT 5B, MITOCHONDRIAL"/>
    <property type="match status" value="1"/>
</dbReference>
<dbReference type="AlphaFoldDB" id="A0A0C3MLX5"/>
<reference evidence="4 5" key="1">
    <citation type="submission" date="2014-04" db="EMBL/GenBank/DDBJ databases">
        <authorList>
            <consortium name="DOE Joint Genome Institute"/>
            <person name="Kuo A."/>
            <person name="Girlanda M."/>
            <person name="Perotto S."/>
            <person name="Kohler A."/>
            <person name="Nagy L.G."/>
            <person name="Floudas D."/>
            <person name="Copeland A."/>
            <person name="Barry K.W."/>
            <person name="Cichocki N."/>
            <person name="Veneault-Fourrey C."/>
            <person name="LaButti K."/>
            <person name="Lindquist E.A."/>
            <person name="Lipzen A."/>
            <person name="Lundell T."/>
            <person name="Morin E."/>
            <person name="Murat C."/>
            <person name="Sun H."/>
            <person name="Tunlid A."/>
            <person name="Henrissat B."/>
            <person name="Grigoriev I.V."/>
            <person name="Hibbett D.S."/>
            <person name="Martin F."/>
            <person name="Nordberg H.P."/>
            <person name="Cantor M.N."/>
            <person name="Hua S.X."/>
        </authorList>
    </citation>
    <scope>NUCLEOTIDE SEQUENCE [LARGE SCALE GENOMIC DNA]</scope>
    <source>
        <strain evidence="4 5">MUT 4182</strain>
    </source>
</reference>
<dbReference type="HOGENOM" id="CLU_091071_2_0_1"/>
<dbReference type="OrthoDB" id="10249250at2759"/>
<dbReference type="Pfam" id="PF01215">
    <property type="entry name" value="COX5B"/>
    <property type="match status" value="1"/>
</dbReference>
<dbReference type="PANTHER" id="PTHR10122:SF0">
    <property type="entry name" value="CYTOCHROME C OXIDASE SUBUNIT 5B, ISOFORM A-RELATED"/>
    <property type="match status" value="1"/>
</dbReference>
<dbReference type="Proteomes" id="UP000054248">
    <property type="component" value="Unassembled WGS sequence"/>
</dbReference>
<dbReference type="GO" id="GO:0045277">
    <property type="term" value="C:respiratory chain complex IV"/>
    <property type="evidence" value="ECO:0007669"/>
    <property type="project" value="InterPro"/>
</dbReference>
<dbReference type="GO" id="GO:0005740">
    <property type="term" value="C:mitochondrial envelope"/>
    <property type="evidence" value="ECO:0007669"/>
    <property type="project" value="InterPro"/>
</dbReference>
<dbReference type="GO" id="GO:0006123">
    <property type="term" value="P:mitochondrial electron transport, cytochrome c to oxygen"/>
    <property type="evidence" value="ECO:0007669"/>
    <property type="project" value="InterPro"/>
</dbReference>
<accession>A0A0C3MLX5</accession>
<dbReference type="SUPFAM" id="SSF57802">
    <property type="entry name" value="Rubredoxin-like"/>
    <property type="match status" value="1"/>
</dbReference>
<dbReference type="PROSITE" id="PS51359">
    <property type="entry name" value="COX5B_2"/>
    <property type="match status" value="1"/>
</dbReference>
<dbReference type="InterPro" id="IPR036972">
    <property type="entry name" value="Cyt_c_oxidase_su5b_sf"/>
</dbReference>
<protein>
    <submittedName>
        <fullName evidence="4">Uncharacterized protein</fullName>
    </submittedName>
</protein>
<feature type="binding site" evidence="3">
    <location>
        <position position="114"/>
    </location>
    <ligand>
        <name>Zn(2+)</name>
        <dbReference type="ChEBI" id="CHEBI:29105"/>
    </ligand>
</feature>
<dbReference type="EMBL" id="KN822942">
    <property type="protein sequence ID" value="KIO34692.1"/>
    <property type="molecule type" value="Genomic_DNA"/>
</dbReference>
<evidence type="ECO:0000313" key="5">
    <source>
        <dbReference type="Proteomes" id="UP000054248"/>
    </source>
</evidence>
<dbReference type="STRING" id="1051891.A0A0C3MLX5"/>
<dbReference type="Gene3D" id="2.60.11.10">
    <property type="entry name" value="Cytochrome c oxidase, subunit Vb"/>
    <property type="match status" value="1"/>
</dbReference>
<evidence type="ECO:0000256" key="2">
    <source>
        <dbReference type="ARBA" id="ARBA00022833"/>
    </source>
</evidence>
<dbReference type="CDD" id="cd00924">
    <property type="entry name" value="Cyt_c_Oxidase_Vb"/>
    <property type="match status" value="1"/>
</dbReference>
<evidence type="ECO:0000256" key="1">
    <source>
        <dbReference type="ARBA" id="ARBA00022723"/>
    </source>
</evidence>
<keyword evidence="2 3" id="KW-0862">Zinc</keyword>
<sequence length="162" mass="17562">MNMLSSFRAVASRAVKPTSFSTTSIRALSATARIRSADHHGDHHAPVISVGPGAKAGEVATDENQATGLERYQVLGQHKGVDVFDMQGILVTRQGTLKDPIIVPTFSKYRQIGCTGFPVDSHDTIWLAASTERENTRCPECGNVYKLQQAQMESVEEGGHSH</sequence>
<feature type="binding site" evidence="3">
    <location>
        <position position="122"/>
    </location>
    <ligand>
        <name>Zn(2+)</name>
        <dbReference type="ChEBI" id="CHEBI:29105"/>
    </ligand>
</feature>
<organism evidence="4 5">
    <name type="scientific">Tulasnella calospora MUT 4182</name>
    <dbReference type="NCBI Taxonomy" id="1051891"/>
    <lineage>
        <taxon>Eukaryota</taxon>
        <taxon>Fungi</taxon>
        <taxon>Dikarya</taxon>
        <taxon>Basidiomycota</taxon>
        <taxon>Agaricomycotina</taxon>
        <taxon>Agaricomycetes</taxon>
        <taxon>Cantharellales</taxon>
        <taxon>Tulasnellaceae</taxon>
        <taxon>Tulasnella</taxon>
    </lineage>
</organism>